<keyword evidence="2" id="KW-1133">Transmembrane helix</keyword>
<sequence length="59" mass="6278">MTERDRDDDTYHEAPARAERATRSGWTAMKILAVLLAVAVPAPGLLVVPGGIAVALSNY</sequence>
<comment type="caution">
    <text evidence="3">The sequence shown here is derived from an EMBL/GenBank/DDBJ whole genome shotgun (WGS) entry which is preliminary data.</text>
</comment>
<evidence type="ECO:0000313" key="3">
    <source>
        <dbReference type="EMBL" id="GGJ83228.1"/>
    </source>
</evidence>
<accession>A0ABQ2E137</accession>
<organism evidence="3 4">
    <name type="scientific">Streptomyces camponoticapitis</name>
    <dbReference type="NCBI Taxonomy" id="1616125"/>
    <lineage>
        <taxon>Bacteria</taxon>
        <taxon>Bacillati</taxon>
        <taxon>Actinomycetota</taxon>
        <taxon>Actinomycetes</taxon>
        <taxon>Kitasatosporales</taxon>
        <taxon>Streptomycetaceae</taxon>
        <taxon>Streptomyces</taxon>
    </lineage>
</organism>
<evidence type="ECO:0000256" key="2">
    <source>
        <dbReference type="SAM" id="Phobius"/>
    </source>
</evidence>
<feature type="transmembrane region" description="Helical" evidence="2">
    <location>
        <begin position="31"/>
        <end position="56"/>
    </location>
</feature>
<proteinExistence type="predicted"/>
<evidence type="ECO:0000256" key="1">
    <source>
        <dbReference type="SAM" id="MobiDB-lite"/>
    </source>
</evidence>
<name>A0ABQ2E137_9ACTN</name>
<gene>
    <name evidence="3" type="ORF">GCM10011583_13640</name>
</gene>
<dbReference type="RefSeq" id="WP_189106379.1">
    <property type="nucleotide sequence ID" value="NZ_BMMV01000003.1"/>
</dbReference>
<keyword evidence="2" id="KW-0812">Transmembrane</keyword>
<feature type="region of interest" description="Disordered" evidence="1">
    <location>
        <begin position="1"/>
        <end position="21"/>
    </location>
</feature>
<protein>
    <submittedName>
        <fullName evidence="3">Uncharacterized protein</fullName>
    </submittedName>
</protein>
<keyword evidence="2" id="KW-0472">Membrane</keyword>
<keyword evidence="4" id="KW-1185">Reference proteome</keyword>
<evidence type="ECO:0000313" key="4">
    <source>
        <dbReference type="Proteomes" id="UP000660265"/>
    </source>
</evidence>
<dbReference type="Proteomes" id="UP000660265">
    <property type="component" value="Unassembled WGS sequence"/>
</dbReference>
<dbReference type="EMBL" id="BMMV01000003">
    <property type="protein sequence ID" value="GGJ83228.1"/>
    <property type="molecule type" value="Genomic_DNA"/>
</dbReference>
<reference evidence="4" key="1">
    <citation type="journal article" date="2019" name="Int. J. Syst. Evol. Microbiol.">
        <title>The Global Catalogue of Microorganisms (GCM) 10K type strain sequencing project: providing services to taxonomists for standard genome sequencing and annotation.</title>
        <authorList>
            <consortium name="The Broad Institute Genomics Platform"/>
            <consortium name="The Broad Institute Genome Sequencing Center for Infectious Disease"/>
            <person name="Wu L."/>
            <person name="Ma J."/>
        </authorList>
    </citation>
    <scope>NUCLEOTIDE SEQUENCE [LARGE SCALE GENOMIC DNA]</scope>
    <source>
        <strain evidence="4">CGMCC 4.7275</strain>
    </source>
</reference>